<evidence type="ECO:0008006" key="9">
    <source>
        <dbReference type="Google" id="ProtNLM"/>
    </source>
</evidence>
<sequence length="189" mass="20823">MLENWKEPVVDKLCSYNKPNWTGCLCANDSFIGLRLDGMGLGGEIDTESLSNLPLFSFSIMNNNFAGPFPSGVNKLGKLRSLYFANNSFNGEIPEDSFSGMKSLRKVVMSDNSFTGNIPLSMVELPRLVDLRLQRNRFGGTIPDFSQEYLTVNFSYNDLVGPIPISLSNQDVSSFVGNSNLCGKPLEPC</sequence>
<evidence type="ECO:0000313" key="7">
    <source>
        <dbReference type="EMBL" id="EYU22080.1"/>
    </source>
</evidence>
<dbReference type="PANTHER" id="PTHR48007:SF67">
    <property type="entry name" value="POLLEN RECEPTOR-LIKE KINASE 1"/>
    <property type="match status" value="1"/>
</dbReference>
<evidence type="ECO:0000256" key="2">
    <source>
        <dbReference type="ARBA" id="ARBA00022614"/>
    </source>
</evidence>
<name>A0A022Q6E0_ERYGU</name>
<dbReference type="FunFam" id="3.80.10.10:FF:000041">
    <property type="entry name" value="LRR receptor-like serine/threonine-protein kinase ERECTA"/>
    <property type="match status" value="1"/>
</dbReference>
<dbReference type="EMBL" id="KI632217">
    <property type="protein sequence ID" value="EYU22080.1"/>
    <property type="molecule type" value="Genomic_DNA"/>
</dbReference>
<dbReference type="GO" id="GO:0016020">
    <property type="term" value="C:membrane"/>
    <property type="evidence" value="ECO:0007669"/>
    <property type="project" value="UniProtKB-SubCell"/>
</dbReference>
<dbReference type="InterPro" id="IPR001611">
    <property type="entry name" value="Leu-rich_rpt"/>
</dbReference>
<dbReference type="InterPro" id="IPR046959">
    <property type="entry name" value="PRK1-6/SRF4-like"/>
</dbReference>
<organism evidence="7 8">
    <name type="scientific">Erythranthe guttata</name>
    <name type="common">Yellow monkey flower</name>
    <name type="synonym">Mimulus guttatus</name>
    <dbReference type="NCBI Taxonomy" id="4155"/>
    <lineage>
        <taxon>Eukaryota</taxon>
        <taxon>Viridiplantae</taxon>
        <taxon>Streptophyta</taxon>
        <taxon>Embryophyta</taxon>
        <taxon>Tracheophyta</taxon>
        <taxon>Spermatophyta</taxon>
        <taxon>Magnoliopsida</taxon>
        <taxon>eudicotyledons</taxon>
        <taxon>Gunneridae</taxon>
        <taxon>Pentapetalae</taxon>
        <taxon>asterids</taxon>
        <taxon>lamiids</taxon>
        <taxon>Lamiales</taxon>
        <taxon>Phrymaceae</taxon>
        <taxon>Erythranthe</taxon>
    </lineage>
</organism>
<evidence type="ECO:0000256" key="4">
    <source>
        <dbReference type="ARBA" id="ARBA00022737"/>
    </source>
</evidence>
<evidence type="ECO:0000256" key="3">
    <source>
        <dbReference type="ARBA" id="ARBA00022729"/>
    </source>
</evidence>
<keyword evidence="8" id="KW-1185">Reference proteome</keyword>
<dbReference type="InterPro" id="IPR032675">
    <property type="entry name" value="LRR_dom_sf"/>
</dbReference>
<proteinExistence type="predicted"/>
<comment type="subcellular location">
    <subcellularLocation>
        <location evidence="1">Membrane</location>
    </subcellularLocation>
</comment>
<keyword evidence="6" id="KW-0325">Glycoprotein</keyword>
<evidence type="ECO:0000313" key="8">
    <source>
        <dbReference type="Proteomes" id="UP000030748"/>
    </source>
</evidence>
<dbReference type="SUPFAM" id="SSF52058">
    <property type="entry name" value="L domain-like"/>
    <property type="match status" value="1"/>
</dbReference>
<keyword evidence="4" id="KW-0677">Repeat</keyword>
<dbReference type="STRING" id="4155.A0A022Q6E0"/>
<dbReference type="Gene3D" id="3.80.10.10">
    <property type="entry name" value="Ribonuclease Inhibitor"/>
    <property type="match status" value="3"/>
</dbReference>
<evidence type="ECO:0000256" key="1">
    <source>
        <dbReference type="ARBA" id="ARBA00004370"/>
    </source>
</evidence>
<protein>
    <recommendedName>
        <fullName evidence="9">Leucine-rich repeat-containing N-terminal plant-type domain-containing protein</fullName>
    </recommendedName>
</protein>
<dbReference type="PANTHER" id="PTHR48007">
    <property type="entry name" value="LEUCINE-RICH REPEAT RECEPTOR-LIKE PROTEIN KINASE PXC1"/>
    <property type="match status" value="1"/>
</dbReference>
<dbReference type="AlphaFoldDB" id="A0A022Q6E0"/>
<keyword evidence="3" id="KW-0732">Signal</keyword>
<feature type="non-terminal residue" evidence="7">
    <location>
        <position position="189"/>
    </location>
</feature>
<dbReference type="Proteomes" id="UP000030748">
    <property type="component" value="Unassembled WGS sequence"/>
</dbReference>
<keyword evidence="5" id="KW-0472">Membrane</keyword>
<dbReference type="Pfam" id="PF13855">
    <property type="entry name" value="LRR_8"/>
    <property type="match status" value="1"/>
</dbReference>
<evidence type="ECO:0000256" key="6">
    <source>
        <dbReference type="ARBA" id="ARBA00023180"/>
    </source>
</evidence>
<accession>A0A022Q6E0</accession>
<gene>
    <name evidence="7" type="ORF">MIMGU_mgv1a020433mg</name>
</gene>
<reference evidence="7 8" key="1">
    <citation type="journal article" date="2013" name="Proc. Natl. Acad. Sci. U.S.A.">
        <title>Fine-scale variation in meiotic recombination in Mimulus inferred from population shotgun sequencing.</title>
        <authorList>
            <person name="Hellsten U."/>
            <person name="Wright K.M."/>
            <person name="Jenkins J."/>
            <person name="Shu S."/>
            <person name="Yuan Y."/>
            <person name="Wessler S.R."/>
            <person name="Schmutz J."/>
            <person name="Willis J.H."/>
            <person name="Rokhsar D.S."/>
        </authorList>
    </citation>
    <scope>NUCLEOTIDE SEQUENCE [LARGE SCALE GENOMIC DNA]</scope>
    <source>
        <strain evidence="8">cv. DUN x IM62</strain>
    </source>
</reference>
<evidence type="ECO:0000256" key="5">
    <source>
        <dbReference type="ARBA" id="ARBA00023136"/>
    </source>
</evidence>
<keyword evidence="2" id="KW-0433">Leucine-rich repeat</keyword>